<dbReference type="GO" id="GO:0030170">
    <property type="term" value="F:pyridoxal phosphate binding"/>
    <property type="evidence" value="ECO:0007669"/>
    <property type="project" value="InterPro"/>
</dbReference>
<gene>
    <name evidence="14" type="ORF">NXF25_014382</name>
</gene>
<proteinExistence type="predicted"/>
<evidence type="ECO:0000256" key="7">
    <source>
        <dbReference type="ARBA" id="ARBA00040891"/>
    </source>
</evidence>
<evidence type="ECO:0000256" key="8">
    <source>
        <dbReference type="ARBA" id="ARBA00041257"/>
    </source>
</evidence>
<evidence type="ECO:0000256" key="11">
    <source>
        <dbReference type="ARBA" id="ARBA00042891"/>
    </source>
</evidence>
<evidence type="ECO:0000256" key="2">
    <source>
        <dbReference type="ARBA" id="ARBA00011738"/>
    </source>
</evidence>
<keyword evidence="4 14" id="KW-0032">Aminotransferase</keyword>
<dbReference type="InterPro" id="IPR015421">
    <property type="entry name" value="PyrdxlP-dep_Trfase_major"/>
</dbReference>
<feature type="compositionally biased region" description="Gly residues" evidence="12">
    <location>
        <begin position="47"/>
        <end position="59"/>
    </location>
</feature>
<dbReference type="GO" id="GO:0006533">
    <property type="term" value="P:L-aspartate catabolic process"/>
    <property type="evidence" value="ECO:0007669"/>
    <property type="project" value="TreeGrafter"/>
</dbReference>
<keyword evidence="5" id="KW-0808">Transferase</keyword>
<evidence type="ECO:0000313" key="14">
    <source>
        <dbReference type="EMBL" id="KAK9395036.1"/>
    </source>
</evidence>
<evidence type="ECO:0000256" key="6">
    <source>
        <dbReference type="ARBA" id="ARBA00022898"/>
    </source>
</evidence>
<dbReference type="SUPFAM" id="SSF53383">
    <property type="entry name" value="PLP-dependent transferases"/>
    <property type="match status" value="1"/>
</dbReference>
<keyword evidence="15" id="KW-1185">Reference proteome</keyword>
<dbReference type="InterPro" id="IPR015424">
    <property type="entry name" value="PyrdxlP-dep_Trfase"/>
</dbReference>
<dbReference type="PANTHER" id="PTHR11879">
    <property type="entry name" value="ASPARTATE AMINOTRANSFERASE"/>
    <property type="match status" value="1"/>
</dbReference>
<evidence type="ECO:0000256" key="4">
    <source>
        <dbReference type="ARBA" id="ARBA00022576"/>
    </source>
</evidence>
<organism evidence="14 15">
    <name type="scientific">Crotalus adamanteus</name>
    <name type="common">Eastern diamondback rattlesnake</name>
    <dbReference type="NCBI Taxonomy" id="8729"/>
    <lineage>
        <taxon>Eukaryota</taxon>
        <taxon>Metazoa</taxon>
        <taxon>Chordata</taxon>
        <taxon>Craniata</taxon>
        <taxon>Vertebrata</taxon>
        <taxon>Euteleostomi</taxon>
        <taxon>Lepidosauria</taxon>
        <taxon>Squamata</taxon>
        <taxon>Bifurcata</taxon>
        <taxon>Unidentata</taxon>
        <taxon>Episquamata</taxon>
        <taxon>Toxicofera</taxon>
        <taxon>Serpentes</taxon>
        <taxon>Colubroidea</taxon>
        <taxon>Viperidae</taxon>
        <taxon>Crotalinae</taxon>
        <taxon>Crotalus</taxon>
    </lineage>
</organism>
<comment type="subunit">
    <text evidence="2">Homodimer.</text>
</comment>
<evidence type="ECO:0000256" key="1">
    <source>
        <dbReference type="ARBA" id="ARBA00001933"/>
    </source>
</evidence>
<evidence type="ECO:0000256" key="10">
    <source>
        <dbReference type="ARBA" id="ARBA00042867"/>
    </source>
</evidence>
<dbReference type="InterPro" id="IPR004839">
    <property type="entry name" value="Aminotransferase_I/II_large"/>
</dbReference>
<evidence type="ECO:0000259" key="13">
    <source>
        <dbReference type="Pfam" id="PF00155"/>
    </source>
</evidence>
<dbReference type="Gene3D" id="3.40.640.10">
    <property type="entry name" value="Type I PLP-dependent aspartate aminotransferase-like (Major domain)"/>
    <property type="match status" value="1"/>
</dbReference>
<protein>
    <recommendedName>
        <fullName evidence="7">Aspartate aminotransferase, mitochondrial</fullName>
        <ecNumber evidence="3">2.6.1.1</ecNumber>
    </recommendedName>
    <alternativeName>
        <fullName evidence="8">Kynurenine aminotransferase 4</fullName>
    </alternativeName>
    <alternativeName>
        <fullName evidence="11">Kynurenine aminotransferase IV</fullName>
    </alternativeName>
    <alternativeName>
        <fullName evidence="10">Kynurenine--oxoglutarate transaminase 4</fullName>
    </alternativeName>
    <alternativeName>
        <fullName evidence="9">Kynurenine--oxoglutarate transaminase IV</fullName>
    </alternativeName>
</protein>
<feature type="domain" description="Aminotransferase class I/classII large" evidence="13">
    <location>
        <begin position="101"/>
        <end position="180"/>
    </location>
</feature>
<dbReference type="InterPro" id="IPR000796">
    <property type="entry name" value="Asp_trans"/>
</dbReference>
<reference evidence="14 15" key="1">
    <citation type="journal article" date="2024" name="Proc. Natl. Acad. Sci. U.S.A.">
        <title>The genetic regulatory architecture and epigenomic basis for age-related changes in rattlesnake venom.</title>
        <authorList>
            <person name="Hogan M.P."/>
            <person name="Holding M.L."/>
            <person name="Nystrom G.S."/>
            <person name="Colston T.J."/>
            <person name="Bartlett D.A."/>
            <person name="Mason A.J."/>
            <person name="Ellsworth S.A."/>
            <person name="Rautsaw R.M."/>
            <person name="Lawrence K.C."/>
            <person name="Strickland J.L."/>
            <person name="He B."/>
            <person name="Fraser P."/>
            <person name="Margres M.J."/>
            <person name="Gilbert D.M."/>
            <person name="Gibbs H.L."/>
            <person name="Parkinson C.L."/>
            <person name="Rokyta D.R."/>
        </authorList>
    </citation>
    <scope>NUCLEOTIDE SEQUENCE [LARGE SCALE GENOMIC DNA]</scope>
    <source>
        <strain evidence="14">DRR0105</strain>
    </source>
</reference>
<evidence type="ECO:0000313" key="15">
    <source>
        <dbReference type="Proteomes" id="UP001474421"/>
    </source>
</evidence>
<dbReference type="EC" id="2.6.1.1" evidence="3"/>
<evidence type="ECO:0000256" key="9">
    <source>
        <dbReference type="ARBA" id="ARBA00041746"/>
    </source>
</evidence>
<sequence>MQRATVLPQPAEPAGFLNCRHPSEAGGRKPLSQSEGRVPKAANHSRGGCGEEPGGGPKARGGKITHCSCAVSARPGLPWRRREAVRGGLSRPGVPRPHRTAVVKKRNLFTFFDMAYQGFASGDINRDAWAVRHFIEQGINIVVSQSYAENVGLYGERVGAFTVICKDLDETERVESQIKNQEYTISAALTSVP</sequence>
<evidence type="ECO:0000256" key="12">
    <source>
        <dbReference type="SAM" id="MobiDB-lite"/>
    </source>
</evidence>
<dbReference type="Proteomes" id="UP001474421">
    <property type="component" value="Unassembled WGS sequence"/>
</dbReference>
<comment type="cofactor">
    <cofactor evidence="1">
        <name>pyridoxal 5'-phosphate</name>
        <dbReference type="ChEBI" id="CHEBI:597326"/>
    </cofactor>
</comment>
<dbReference type="GO" id="GO:0005739">
    <property type="term" value="C:mitochondrion"/>
    <property type="evidence" value="ECO:0007669"/>
    <property type="project" value="TreeGrafter"/>
</dbReference>
<name>A0AAW1AZR1_CROAD</name>
<dbReference type="PANTHER" id="PTHR11879:SF22">
    <property type="entry name" value="ASPARTATE AMINOTRANSFERASE, MITOCHONDRIAL"/>
    <property type="match status" value="1"/>
</dbReference>
<accession>A0AAW1AZR1</accession>
<keyword evidence="6" id="KW-0663">Pyridoxal phosphate</keyword>
<feature type="region of interest" description="Disordered" evidence="12">
    <location>
        <begin position="1"/>
        <end position="63"/>
    </location>
</feature>
<dbReference type="AlphaFoldDB" id="A0AAW1AZR1"/>
<dbReference type="GO" id="GO:0004069">
    <property type="term" value="F:L-aspartate:2-oxoglutarate aminotransferase activity"/>
    <property type="evidence" value="ECO:0007669"/>
    <property type="project" value="UniProtKB-EC"/>
</dbReference>
<comment type="caution">
    <text evidence="14">The sequence shown here is derived from an EMBL/GenBank/DDBJ whole genome shotgun (WGS) entry which is preliminary data.</text>
</comment>
<dbReference type="EMBL" id="JAOTOJ010000010">
    <property type="protein sequence ID" value="KAK9395036.1"/>
    <property type="molecule type" value="Genomic_DNA"/>
</dbReference>
<evidence type="ECO:0000256" key="3">
    <source>
        <dbReference type="ARBA" id="ARBA00012753"/>
    </source>
</evidence>
<evidence type="ECO:0000256" key="5">
    <source>
        <dbReference type="ARBA" id="ARBA00022679"/>
    </source>
</evidence>
<dbReference type="Pfam" id="PF00155">
    <property type="entry name" value="Aminotran_1_2"/>
    <property type="match status" value="1"/>
</dbReference>